<dbReference type="Proteomes" id="UP000663845">
    <property type="component" value="Unassembled WGS sequence"/>
</dbReference>
<evidence type="ECO:0000256" key="3">
    <source>
        <dbReference type="ARBA" id="ARBA00022490"/>
    </source>
</evidence>
<dbReference type="Pfam" id="PF24798">
    <property type="entry name" value="Ig-CFAP74_4th"/>
    <property type="match status" value="1"/>
</dbReference>
<evidence type="ECO:0000259" key="10">
    <source>
        <dbReference type="Pfam" id="PF24778"/>
    </source>
</evidence>
<dbReference type="InterPro" id="IPR056307">
    <property type="entry name" value="Ig-CFAP74_3rd"/>
</dbReference>
<dbReference type="Pfam" id="PF24771">
    <property type="entry name" value="Ig_CFAP74_1st"/>
    <property type="match status" value="1"/>
</dbReference>
<evidence type="ECO:0000313" key="12">
    <source>
        <dbReference type="EMBL" id="CAF1140166.1"/>
    </source>
</evidence>
<keyword evidence="4" id="KW-0969">Cilium</keyword>
<feature type="compositionally biased region" description="Acidic residues" evidence="7">
    <location>
        <begin position="33"/>
        <end position="45"/>
    </location>
</feature>
<keyword evidence="5" id="KW-0966">Cell projection</keyword>
<dbReference type="PANTHER" id="PTHR22538:SF0">
    <property type="entry name" value="CILIA- AND FLAGELLA-ASSOCIATED PROTEIN 74"/>
    <property type="match status" value="1"/>
</dbReference>
<feature type="domain" description="CFAP74 fourth Ig-like" evidence="11">
    <location>
        <begin position="937"/>
        <end position="1031"/>
    </location>
</feature>
<dbReference type="Pfam" id="PF24778">
    <property type="entry name" value="Ig-CFAP74_3rd"/>
    <property type="match status" value="1"/>
</dbReference>
<dbReference type="InterPro" id="IPR056310">
    <property type="entry name" value="Ig-CFAP74_4th"/>
</dbReference>
<keyword evidence="3" id="KW-0963">Cytoplasm</keyword>
<evidence type="ECO:0000256" key="7">
    <source>
        <dbReference type="SAM" id="MobiDB-lite"/>
    </source>
</evidence>
<accession>A0A814RYN2</accession>
<dbReference type="InterPro" id="IPR056306">
    <property type="entry name" value="Ig-CFAP74_2nd"/>
</dbReference>
<feature type="domain" description="CFAP74 third Ig-like" evidence="10">
    <location>
        <begin position="816"/>
        <end position="931"/>
    </location>
</feature>
<comment type="caution">
    <text evidence="12">The sequence shown here is derived from an EMBL/GenBank/DDBJ whole genome shotgun (WGS) entry which is preliminary data.</text>
</comment>
<feature type="coiled-coil region" evidence="6">
    <location>
        <begin position="146"/>
        <end position="194"/>
    </location>
</feature>
<feature type="compositionally biased region" description="Basic and acidic residues" evidence="7">
    <location>
        <begin position="1138"/>
        <end position="1159"/>
    </location>
</feature>
<evidence type="ECO:0000256" key="6">
    <source>
        <dbReference type="SAM" id="Coils"/>
    </source>
</evidence>
<feature type="compositionally biased region" description="Basic and acidic residues" evidence="7">
    <location>
        <begin position="372"/>
        <end position="387"/>
    </location>
</feature>
<feature type="region of interest" description="Disordered" evidence="7">
    <location>
        <begin position="1959"/>
        <end position="2004"/>
    </location>
</feature>
<evidence type="ECO:0000259" key="8">
    <source>
        <dbReference type="Pfam" id="PF22544"/>
    </source>
</evidence>
<feature type="compositionally biased region" description="Polar residues" evidence="7">
    <location>
        <begin position="1969"/>
        <end position="1995"/>
    </location>
</feature>
<organism evidence="12 13">
    <name type="scientific">Adineta steineri</name>
    <dbReference type="NCBI Taxonomy" id="433720"/>
    <lineage>
        <taxon>Eukaryota</taxon>
        <taxon>Metazoa</taxon>
        <taxon>Spiralia</taxon>
        <taxon>Gnathifera</taxon>
        <taxon>Rotifera</taxon>
        <taxon>Eurotatoria</taxon>
        <taxon>Bdelloidea</taxon>
        <taxon>Adinetida</taxon>
        <taxon>Adinetidae</taxon>
        <taxon>Adineta</taxon>
    </lineage>
</organism>
<gene>
    <name evidence="12" type="ORF">JYZ213_LOCUS23510</name>
</gene>
<feature type="compositionally biased region" description="Acidic residues" evidence="7">
    <location>
        <begin position="12"/>
        <end position="25"/>
    </location>
</feature>
<evidence type="ECO:0000259" key="9">
    <source>
        <dbReference type="Pfam" id="PF24770"/>
    </source>
</evidence>
<feature type="region of interest" description="Disordered" evidence="7">
    <location>
        <begin position="98"/>
        <end position="125"/>
    </location>
</feature>
<dbReference type="EMBL" id="CAJNOG010000278">
    <property type="protein sequence ID" value="CAF1140166.1"/>
    <property type="molecule type" value="Genomic_DNA"/>
</dbReference>
<feature type="region of interest" description="Disordered" evidence="7">
    <location>
        <begin position="1138"/>
        <end position="1187"/>
    </location>
</feature>
<evidence type="ECO:0000256" key="5">
    <source>
        <dbReference type="ARBA" id="ARBA00023273"/>
    </source>
</evidence>
<feature type="region of interest" description="Disordered" evidence="7">
    <location>
        <begin position="456"/>
        <end position="479"/>
    </location>
</feature>
<comment type="subcellular location">
    <subcellularLocation>
        <location evidence="1">Cell projection</location>
        <location evidence="1">Cilium</location>
    </subcellularLocation>
    <subcellularLocation>
        <location evidence="2">Cytoplasm</location>
    </subcellularLocation>
</comment>
<feature type="region of interest" description="Disordered" evidence="7">
    <location>
        <begin position="370"/>
        <end position="393"/>
    </location>
</feature>
<feature type="coiled-coil region" evidence="6">
    <location>
        <begin position="293"/>
        <end position="360"/>
    </location>
</feature>
<dbReference type="InterPro" id="IPR013783">
    <property type="entry name" value="Ig-like_fold"/>
</dbReference>
<evidence type="ECO:0000256" key="1">
    <source>
        <dbReference type="ARBA" id="ARBA00004138"/>
    </source>
</evidence>
<dbReference type="Gene3D" id="2.60.40.10">
    <property type="entry name" value="Immunoglobulins"/>
    <property type="match status" value="5"/>
</dbReference>
<dbReference type="Pfam" id="PF22544">
    <property type="entry name" value="HYDIN_VesB_CFA65-like_Ig"/>
    <property type="match status" value="1"/>
</dbReference>
<sequence length="2004" mass="228852">MTSLSYRNDRSIDEDDEYEYAGDDIDNARVEMYDDEEDDSNDDEQIVQKNNNASRNKSHTTFNDETNLIDYVIEEEKEIGGNKGEDSYFTSRSTTYSSLISNDDDEEDSVDKDDDEQSKINENGKNKKLKITAKEEGEMIRARAFLNRLDNKVREKDDAVKEIRESMYLTKEKIATMEKNKRQLEKDINKAQDEDNVTIVNRLCSELHRVEREIVLDHDVINDLKSKLDVAEMVRTKAIVERVRYNAEESVLKEKESYVIEQKRILAQMRQRQEDWKVNQMKRVHVSTLNTQKQAIEQQAVAQRNAIDEARRSKKVAHKYLQQTFEKIRTEKRNEEEASREETERKIKSLLNLRNAIERNKDAISIKLAQKRSQDRDLRDNQKREQETIESEGQNGVFYMLRKQKNEKLEQMQKTFSEQQELNRLVIVDKILKEENEKERKRRLYPEFYKKSRSSNISTVPIKQKDKSQSNHEDLPVQLVPKSELDMDPIDYASSMTSAYQHDEFDDDMDVDLAQPEFNGLWDKQPVKQEIDPLFNRSKHWKTKMDKDILQRTLTKLKENIVREQVVGAKRFEGTVPFKSDPSEIYFKDFDVGKVYRTRVTLTNVTLTINTLKLVDLSESLKDFIILKFEPPGMISAGMSCYLYVTFEPKINENLRGEIKFLAQTGPFTVPIRCEIKKVELSLDKTAVNVGTTVVDERLHQSITLRNNGGLGTNYRLVKTSLLRTEQANNQKEENKTKETNDTSDLTDLVQKEYIEVFTIKADENGFLAPHASISFPIEFSAPIAGTFHEEYTLIFDQNQSELKFTINAQSIDVPVWIENPSTDFKICMFDRLYQDALVLRNRSSAALRVSVDIQPRALQNHIEILPRTAYIQAKSSFSLQIKLIARPSIVNDNLPTEIFDPNYNTLIIPLEIKVGDQIRTVPFSISAVLTTSDLQFDIEQIDFGCCTTSESVVANINLKNNSLLAQPFGFVNLPDYIQVQPNDGFGTLLPEETIPLHVLFSPSATKEYRCTLTCKSLVNREFTIDCQGVGVLPPLSLSSTVIHFPATPINDQSIATFYVDNRHMDKNHFKHPVPRIGNGEFATVGATSFQFDVPENSPISISPLVGTVEPGTRQKITVRLAPKVDINEVRSESIRLKEIDLRRQMDNKDSPDKSDPKHKSPGPTSSTARRRGTIVSLRSDSNLSPAPENSNDWFISQLSVMKSFPSSICSFLIPCYIASGECPRPGLLNYDVANTLFLQVHCPIVRPELIVISDYGQTTIDFGSASIGQELTRTVLIQNITNKTIQLHSTLLNIDGPFRLLNALRSIEAGGTAPIKLTFTPNATIEFLETLELSSDSSKLTLCLKGSGLKPNVQLSFDMNNPFSMGCVLAKDYIEKTFQVRLKILKQTLEISRIQVLYDFPYTTELSVSFALFKTYGIPSISRLLAKTNQLAHIETAGRRAEDTSILLAECFLNDLDSSRAQMAMARINYLHSLYKNSISNDDMLYTLSLFILEPIRWAKKYEWRSLVPIEQEARFIYWKEMGERMGIKNIPLTLNDINKWSIDYEVKYMIYSKDNQICGEATLALFLSFYPDCMQKFARKVLISLIDERLRLSMGFEEVPHWIKQVTTRLLRIRAFLLRHCVLPRFYPTTRGQATPSCPMTKDGRYQRTGYIFEPWYMKETWFNTMLPFFRKQPSSKYKSHGFKTEELGPEKFSGLDTQVSFRIDLASQHVNNRIEQENKNAWGSTFDLNKHMIGPQNLSGKSVFDISPLNGIIQAGSKKQLTVIFSPDHDSDFFSDLVHITISEQPVKLEFRLRGSGRQNTMYIRPLDNANVIQKSLLPNISDAVTMQMQTIDPNEKGLPNNIVVILCAQMVNGKYVPAQRELMIGCAGITTGSKRNGEYTFDNLKDINTEGFNIDNPKSSVEMGTEKAVKITWTPPSSFDINEACRATITVTTKGDISRTWRVILVGYVDSTSSADKRSSRVTKNRQTLAASTRSHASTVGTSQRLPIQQENTTDNNNTT</sequence>
<proteinExistence type="predicted"/>
<name>A0A814RYN2_9BILA</name>
<dbReference type="NCBIfam" id="NF012200">
    <property type="entry name" value="choice_anch_D"/>
    <property type="match status" value="1"/>
</dbReference>
<feature type="compositionally biased region" description="Polar residues" evidence="7">
    <location>
        <begin position="47"/>
        <end position="64"/>
    </location>
</feature>
<evidence type="ECO:0000313" key="13">
    <source>
        <dbReference type="Proteomes" id="UP000663845"/>
    </source>
</evidence>
<feature type="compositionally biased region" description="Basic and acidic residues" evidence="7">
    <location>
        <begin position="463"/>
        <end position="475"/>
    </location>
</feature>
<evidence type="ECO:0000259" key="11">
    <source>
        <dbReference type="Pfam" id="PF24798"/>
    </source>
</evidence>
<reference evidence="12" key="1">
    <citation type="submission" date="2021-02" db="EMBL/GenBank/DDBJ databases">
        <authorList>
            <person name="Nowell W R."/>
        </authorList>
    </citation>
    <scope>NUCLEOTIDE SEQUENCE</scope>
</reference>
<feature type="compositionally biased region" description="Acidic residues" evidence="7">
    <location>
        <begin position="102"/>
        <end position="116"/>
    </location>
</feature>
<evidence type="ECO:0000256" key="2">
    <source>
        <dbReference type="ARBA" id="ARBA00004496"/>
    </source>
</evidence>
<dbReference type="InterPro" id="IPR053879">
    <property type="entry name" value="HYDIN_VesB_CFA65-like_Ig"/>
</dbReference>
<dbReference type="PANTHER" id="PTHR22538">
    <property type="entry name" value="CILIA- AND FLAGELLA-ASSOCIATED PROTEIN 74"/>
    <property type="match status" value="1"/>
</dbReference>
<protein>
    <submittedName>
        <fullName evidence="12">Uncharacterized protein</fullName>
    </submittedName>
</protein>
<feature type="region of interest" description="Disordered" evidence="7">
    <location>
        <begin position="1"/>
        <end position="64"/>
    </location>
</feature>
<feature type="domain" description="HYDIN/VesB/CFA65-like Ig-like" evidence="8">
    <location>
        <begin position="1256"/>
        <end position="1347"/>
    </location>
</feature>
<feature type="compositionally biased region" description="Polar residues" evidence="7">
    <location>
        <begin position="1177"/>
        <end position="1187"/>
    </location>
</feature>
<evidence type="ECO:0000256" key="4">
    <source>
        <dbReference type="ARBA" id="ARBA00023069"/>
    </source>
</evidence>
<feature type="domain" description="CFAP74 second Ig-like" evidence="9">
    <location>
        <begin position="681"/>
        <end position="750"/>
    </location>
</feature>
<dbReference type="Pfam" id="PF24770">
    <property type="entry name" value="Ig-CFAP74_2"/>
    <property type="match status" value="1"/>
</dbReference>
<keyword evidence="6" id="KW-0175">Coiled coil</keyword>